<sequence>MGLLSGGKEQPLVTRYTKTYPAVPPKPGRASRPTKNETALGTQTEWEVPLGNIGENLLIEEV</sequence>
<dbReference type="AlphaFoldDB" id="A0A0H4T9X9"/>
<proteinExistence type="predicted"/>
<dbReference type="EMBL" id="KT007017">
    <property type="protein sequence ID" value="AKQ03605.1"/>
    <property type="molecule type" value="Genomic_DNA"/>
</dbReference>
<accession>A0A0H4T9X9</accession>
<name>A0A0H4T9X9_UNCZI</name>
<evidence type="ECO:0000313" key="2">
    <source>
        <dbReference type="EMBL" id="AKQ03605.1"/>
    </source>
</evidence>
<organism evidence="2">
    <name type="scientific">uncultured candidate division Zixibacteria bacterium Rifle_16ft_4_minimus_38126</name>
    <dbReference type="NCBI Taxonomy" id="1665171"/>
    <lineage>
        <taxon>Bacteria</taxon>
        <taxon>Pseudomonadati</taxon>
    </lineage>
</organism>
<protein>
    <submittedName>
        <fullName evidence="2">Uncharacterized protein</fullName>
    </submittedName>
</protein>
<feature type="region of interest" description="Disordered" evidence="1">
    <location>
        <begin position="1"/>
        <end position="42"/>
    </location>
</feature>
<evidence type="ECO:0000256" key="1">
    <source>
        <dbReference type="SAM" id="MobiDB-lite"/>
    </source>
</evidence>
<reference evidence="2" key="1">
    <citation type="journal article" date="2015" name="ISME J.">
        <title>Aquifer environment selects for microbial species cohorts in sediment and groundwater.</title>
        <authorList>
            <person name="Hug L.A."/>
            <person name="Thomas B.C."/>
            <person name="Brown C.T."/>
            <person name="Frischkorn K.R."/>
            <person name="Williams K.H."/>
            <person name="Tringe S.G."/>
            <person name="Banfield J.F."/>
        </authorList>
    </citation>
    <scope>NUCLEOTIDE SEQUENCE</scope>
</reference>